<dbReference type="AlphaFoldDB" id="A0A1E4R9B3"/>
<comment type="caution">
    <text evidence="2">The sequence shown here is derived from an EMBL/GenBank/DDBJ whole genome shotgun (WGS) entry which is preliminary data.</text>
</comment>
<evidence type="ECO:0000313" key="3">
    <source>
        <dbReference type="Proteomes" id="UP000094784"/>
    </source>
</evidence>
<protein>
    <submittedName>
        <fullName evidence="2">GNAT family N-acetyltransferase</fullName>
    </submittedName>
</protein>
<dbReference type="EMBL" id="MECQ01000001">
    <property type="protein sequence ID" value="ODV57072.1"/>
    <property type="molecule type" value="Genomic_DNA"/>
</dbReference>
<dbReference type="InterPro" id="IPR000182">
    <property type="entry name" value="GNAT_dom"/>
</dbReference>
<dbReference type="SUPFAM" id="SSF55729">
    <property type="entry name" value="Acyl-CoA N-acyltransferases (Nat)"/>
    <property type="match status" value="1"/>
</dbReference>
<keyword evidence="2" id="KW-0808">Transferase</keyword>
<organism evidence="2 3">
    <name type="scientific">Lysinibacillus fusiformis</name>
    <dbReference type="NCBI Taxonomy" id="28031"/>
    <lineage>
        <taxon>Bacteria</taxon>
        <taxon>Bacillati</taxon>
        <taxon>Bacillota</taxon>
        <taxon>Bacilli</taxon>
        <taxon>Bacillales</taxon>
        <taxon>Bacillaceae</taxon>
        <taxon>Lysinibacillus</taxon>
    </lineage>
</organism>
<dbReference type="Proteomes" id="UP000094784">
    <property type="component" value="Unassembled WGS sequence"/>
</dbReference>
<dbReference type="Pfam" id="PF00583">
    <property type="entry name" value="Acetyltransf_1"/>
    <property type="match status" value="1"/>
</dbReference>
<evidence type="ECO:0000259" key="1">
    <source>
        <dbReference type="PROSITE" id="PS51186"/>
    </source>
</evidence>
<dbReference type="PROSITE" id="PS51186">
    <property type="entry name" value="GNAT"/>
    <property type="match status" value="1"/>
</dbReference>
<dbReference type="RefSeq" id="WP_069482008.1">
    <property type="nucleotide sequence ID" value="NZ_KV766182.1"/>
</dbReference>
<name>A0A1E4R9B3_9BACI</name>
<accession>A0A1E4R9B3</accession>
<sequence>MSYCFQPISQEQAEDIAYNWHYEGDYSFYDMEADQEDLRAFLNPYTRGNSIFAVLKKQELVAYFSIMSVGDQTMEIGLGMKPSLTGKGLGFDFLKNAIDFVLAHYPCEMITLSVATFNLRAIKLYRKVGFKDAHTYMQATNGGVYEFLKMDYIKGY</sequence>
<dbReference type="InterPro" id="IPR016181">
    <property type="entry name" value="Acyl_CoA_acyltransferase"/>
</dbReference>
<gene>
    <name evidence="2" type="ORF">BG258_14745</name>
</gene>
<reference evidence="2 3" key="1">
    <citation type="submission" date="2016-09" db="EMBL/GenBank/DDBJ databases">
        <title>Draft genome sequence of the soil isolate, Lysinibacillus fusiformis M5, a potential hypoxanthine producer.</title>
        <authorList>
            <person name="Gallegos-Monterrosa R."/>
            <person name="Maroti G."/>
            <person name="Balint B."/>
            <person name="Kovacs A.T."/>
        </authorList>
    </citation>
    <scope>NUCLEOTIDE SEQUENCE [LARGE SCALE GENOMIC DNA]</scope>
    <source>
        <strain evidence="2 3">M5</strain>
    </source>
</reference>
<dbReference type="OrthoDB" id="423921at2"/>
<dbReference type="GO" id="GO:0016747">
    <property type="term" value="F:acyltransferase activity, transferring groups other than amino-acyl groups"/>
    <property type="evidence" value="ECO:0007669"/>
    <property type="project" value="InterPro"/>
</dbReference>
<evidence type="ECO:0000313" key="2">
    <source>
        <dbReference type="EMBL" id="ODV57072.1"/>
    </source>
</evidence>
<dbReference type="Gene3D" id="3.40.630.30">
    <property type="match status" value="1"/>
</dbReference>
<proteinExistence type="predicted"/>
<feature type="domain" description="N-acetyltransferase" evidence="1">
    <location>
        <begin position="6"/>
        <end position="151"/>
    </location>
</feature>